<evidence type="ECO:0000313" key="5">
    <source>
        <dbReference type="Proteomes" id="UP000248395"/>
    </source>
</evidence>
<feature type="chain" id="PRO_5016378338" evidence="2">
    <location>
        <begin position="29"/>
        <end position="312"/>
    </location>
</feature>
<gene>
    <name evidence="4" type="ORF">DFR38_12132</name>
</gene>
<dbReference type="Pfam" id="PF00497">
    <property type="entry name" value="SBP_bac_3"/>
    <property type="match status" value="1"/>
</dbReference>
<dbReference type="SUPFAM" id="SSF53850">
    <property type="entry name" value="Periplasmic binding protein-like II"/>
    <property type="match status" value="1"/>
</dbReference>
<accession>A0A318J735</accession>
<protein>
    <submittedName>
        <fullName evidence="4">Amino acid ABC transporter substrate-binding protein (PAAT family)</fullName>
    </submittedName>
</protein>
<dbReference type="InterPro" id="IPR001638">
    <property type="entry name" value="Solute-binding_3/MltF_N"/>
</dbReference>
<feature type="domain" description="Solute-binding protein family 3/N-terminal" evidence="3">
    <location>
        <begin position="65"/>
        <end position="296"/>
    </location>
</feature>
<evidence type="ECO:0000313" key="4">
    <source>
        <dbReference type="EMBL" id="PXX42179.1"/>
    </source>
</evidence>
<dbReference type="PANTHER" id="PTHR35936:SF17">
    <property type="entry name" value="ARGININE-BINDING EXTRACELLULAR PROTEIN ARTP"/>
    <property type="match status" value="1"/>
</dbReference>
<sequence>MSRNTHLPRRTVLAALSLTLLAPLFGHAASSIDLSPQQKGQPSARPVPEAIKLLPKDVRFVKDKTLVVAIAGGILPLGGFANDSKTIIGADPDISRLVADGLGRKLELVNVAWADWPLGLQSGKYDAVISNVTVTEARKEKFDFSTYRKDLLGFYTKAGSKLKINEPKDTAGLKVIVGAGTNQEQILLEWNKKNEAAGLKPLQALYFDDEAVARVALQSGRADAWLGPNAIYALEAARTGKVKLAGTFSGGWPLTADIAVTTRKDSGLAAAITKIINTQIANGNYARVLSRWGLSAEAVSESRTNPPGLPKS</sequence>
<comment type="caution">
    <text evidence="4">The sequence shown here is derived from an EMBL/GenBank/DDBJ whole genome shotgun (WGS) entry which is preliminary data.</text>
</comment>
<dbReference type="PANTHER" id="PTHR35936">
    <property type="entry name" value="MEMBRANE-BOUND LYTIC MUREIN TRANSGLYCOSYLASE F"/>
    <property type="match status" value="1"/>
</dbReference>
<dbReference type="OrthoDB" id="8578319at2"/>
<proteinExistence type="predicted"/>
<evidence type="ECO:0000259" key="3">
    <source>
        <dbReference type="SMART" id="SM00062"/>
    </source>
</evidence>
<evidence type="ECO:0000256" key="1">
    <source>
        <dbReference type="ARBA" id="ARBA00022729"/>
    </source>
</evidence>
<keyword evidence="1 2" id="KW-0732">Signal</keyword>
<dbReference type="AlphaFoldDB" id="A0A318J735"/>
<name>A0A318J735_9NEIS</name>
<dbReference type="Gene3D" id="3.40.190.10">
    <property type="entry name" value="Periplasmic binding protein-like II"/>
    <property type="match status" value="2"/>
</dbReference>
<dbReference type="CDD" id="cd01004">
    <property type="entry name" value="PBP2_MidA_like"/>
    <property type="match status" value="1"/>
</dbReference>
<dbReference type="EMBL" id="QJKC01000021">
    <property type="protein sequence ID" value="PXX42179.1"/>
    <property type="molecule type" value="Genomic_DNA"/>
</dbReference>
<evidence type="ECO:0000256" key="2">
    <source>
        <dbReference type="SAM" id="SignalP"/>
    </source>
</evidence>
<feature type="signal peptide" evidence="2">
    <location>
        <begin position="1"/>
        <end position="28"/>
    </location>
</feature>
<reference evidence="4 5" key="1">
    <citation type="submission" date="2018-05" db="EMBL/GenBank/DDBJ databases">
        <title>Genomic Encyclopedia of Type Strains, Phase IV (KMG-IV): sequencing the most valuable type-strain genomes for metagenomic binning, comparative biology and taxonomic classification.</title>
        <authorList>
            <person name="Goeker M."/>
        </authorList>
    </citation>
    <scope>NUCLEOTIDE SEQUENCE [LARGE SCALE GENOMIC DNA]</scope>
    <source>
        <strain evidence="4 5">DSM 25134</strain>
    </source>
</reference>
<dbReference type="Proteomes" id="UP000248395">
    <property type="component" value="Unassembled WGS sequence"/>
</dbReference>
<dbReference type="RefSeq" id="WP_059287434.1">
    <property type="nucleotide sequence ID" value="NZ_LNQU01000221.1"/>
</dbReference>
<keyword evidence="5" id="KW-1185">Reference proteome</keyword>
<dbReference type="SMART" id="SM00062">
    <property type="entry name" value="PBPb"/>
    <property type="match status" value="1"/>
</dbReference>
<organism evidence="4 5">
    <name type="scientific">Aquitalea magnusonii</name>
    <dbReference type="NCBI Taxonomy" id="332411"/>
    <lineage>
        <taxon>Bacteria</taxon>
        <taxon>Pseudomonadati</taxon>
        <taxon>Pseudomonadota</taxon>
        <taxon>Betaproteobacteria</taxon>
        <taxon>Neisseriales</taxon>
        <taxon>Chromobacteriaceae</taxon>
        <taxon>Aquitalea</taxon>
    </lineage>
</organism>